<gene>
    <name evidence="2" type="ORF">FE782_20665</name>
</gene>
<dbReference type="Proteomes" id="UP000309676">
    <property type="component" value="Unassembled WGS sequence"/>
</dbReference>
<feature type="transmembrane region" description="Helical" evidence="1">
    <location>
        <begin position="14"/>
        <end position="37"/>
    </location>
</feature>
<sequence length="39" mass="4290">MTNNEENSTLKSTFAHVMLLGGFIALTWAGAFALYLIRS</sequence>
<reference evidence="2 3" key="1">
    <citation type="submission" date="2019-05" db="EMBL/GenBank/DDBJ databases">
        <authorList>
            <person name="Narsing Rao M.P."/>
            <person name="Li W.J."/>
        </authorList>
    </citation>
    <scope>NUCLEOTIDE SEQUENCE [LARGE SCALE GENOMIC DNA]</scope>
    <source>
        <strain evidence="2 3">SYSU_K30003</strain>
    </source>
</reference>
<dbReference type="OrthoDB" id="2418411at2"/>
<keyword evidence="1" id="KW-1133">Transmembrane helix</keyword>
<comment type="caution">
    <text evidence="2">The sequence shown here is derived from an EMBL/GenBank/DDBJ whole genome shotgun (WGS) entry which is preliminary data.</text>
</comment>
<proteinExistence type="predicted"/>
<organism evidence="2 3">
    <name type="scientific">Paenibacillus antri</name>
    <dbReference type="NCBI Taxonomy" id="2582848"/>
    <lineage>
        <taxon>Bacteria</taxon>
        <taxon>Bacillati</taxon>
        <taxon>Bacillota</taxon>
        <taxon>Bacilli</taxon>
        <taxon>Bacillales</taxon>
        <taxon>Paenibacillaceae</taxon>
        <taxon>Paenibacillus</taxon>
    </lineage>
</organism>
<protein>
    <submittedName>
        <fullName evidence="2">Cytochrome c oxidase subunit 2A</fullName>
    </submittedName>
</protein>
<dbReference type="AlphaFoldDB" id="A0A5R9GCU5"/>
<accession>A0A5R9GCU5</accession>
<keyword evidence="1" id="KW-0472">Membrane</keyword>
<keyword evidence="1" id="KW-0812">Transmembrane</keyword>
<keyword evidence="3" id="KW-1185">Reference proteome</keyword>
<evidence type="ECO:0000313" key="2">
    <source>
        <dbReference type="EMBL" id="TLS50483.1"/>
    </source>
</evidence>
<name>A0A5R9GCU5_9BACL</name>
<evidence type="ECO:0000313" key="3">
    <source>
        <dbReference type="Proteomes" id="UP000309676"/>
    </source>
</evidence>
<dbReference type="EMBL" id="VCIW01000015">
    <property type="protein sequence ID" value="TLS50483.1"/>
    <property type="molecule type" value="Genomic_DNA"/>
</dbReference>
<evidence type="ECO:0000256" key="1">
    <source>
        <dbReference type="SAM" id="Phobius"/>
    </source>
</evidence>